<dbReference type="RefSeq" id="WP_002991020.1">
    <property type="nucleotide sequence ID" value="NZ_CP068108.1"/>
</dbReference>
<evidence type="ECO:0000259" key="1">
    <source>
        <dbReference type="Pfam" id="PF15650"/>
    </source>
</evidence>
<evidence type="ECO:0008006" key="5">
    <source>
        <dbReference type="Google" id="ProtNLM"/>
    </source>
</evidence>
<dbReference type="Proteomes" id="UP000596202">
    <property type="component" value="Chromosome"/>
</dbReference>
<dbReference type="Pfam" id="PF15650">
    <property type="entry name" value="Tox-REase-9"/>
    <property type="match status" value="1"/>
</dbReference>
<dbReference type="GeneID" id="93526812"/>
<protein>
    <recommendedName>
        <fullName evidence="5">RHS repeat-associated core domain</fullName>
    </recommendedName>
</protein>
<organism evidence="3 4">
    <name type="scientific">Myroides odoratus</name>
    <name type="common">Flavobacterium odoratum</name>
    <dbReference type="NCBI Taxonomy" id="256"/>
    <lineage>
        <taxon>Bacteria</taxon>
        <taxon>Pseudomonadati</taxon>
        <taxon>Bacteroidota</taxon>
        <taxon>Flavobacteriia</taxon>
        <taxon>Flavobacteriales</taxon>
        <taxon>Flavobacteriaceae</taxon>
        <taxon>Myroides</taxon>
    </lineage>
</organism>
<feature type="domain" description="Tox-REase-9" evidence="1">
    <location>
        <begin position="1194"/>
        <end position="1282"/>
    </location>
</feature>
<dbReference type="NCBIfam" id="TIGR03696">
    <property type="entry name" value="Rhs_assc_core"/>
    <property type="match status" value="1"/>
</dbReference>
<reference evidence="3 4" key="1">
    <citation type="submission" date="2021-01" db="EMBL/GenBank/DDBJ databases">
        <title>FDA dAtabase for Regulatory Grade micrObial Sequences (FDA-ARGOS): Supporting development and validation of Infectious Disease Dx tests.</title>
        <authorList>
            <person name="Sproer C."/>
            <person name="Gronow S."/>
            <person name="Severitt S."/>
            <person name="Schroder I."/>
            <person name="Tallon L."/>
            <person name="Sadzewicz L."/>
            <person name="Zhao X."/>
            <person name="Boylan J."/>
            <person name="Ott S."/>
            <person name="Bowen H."/>
            <person name="Vavikolanu K."/>
            <person name="Mehta A."/>
            <person name="Aluvathingal J."/>
            <person name="Nadendla S."/>
            <person name="Lowell S."/>
            <person name="Myers T."/>
            <person name="Yan Y."/>
            <person name="Sichtig H."/>
        </authorList>
    </citation>
    <scope>NUCLEOTIDE SEQUENCE [LARGE SCALE GENOMIC DNA]</scope>
    <source>
        <strain evidence="3 4">FDAARGOS_1131</strain>
    </source>
</reference>
<sequence length="1282" mass="144173">MKKIYILVAFCLGVSVFGQTRTENYIKTTQPQYATSNPLLSVLDRPKLETVVYYDGLGRPKQEIAVGIGPKNKNVIKHIEYELNIGQTKEYLPFVYNYNPDTGQDQGFVVESTTNKMPYLSYAKSQTETFYNSEKYERTTNPYSETEFEKSPLKRVLQQASPGEDWKMADNASHTVKHTYRFNMANHVKKFKAIATWNASLKAYDIRLVDEGYFAANKLYVTSTKDEDGNYSERFTDQEDKVLATVQVLDRELAVVDPIWPGGSLSGGITSGVSNELAGKSVSEIINHAEDIGNNLTDQVSEGVNSLTPPVNPINPGILNPYVGIALYTYYVYDQYNNLTYVLPPLAYGKTDATILDKLCYQYKYDHKNRLVAKKLPGKEWEFMVYDKADRLLAQGPVYSPFGDEAKGWMFSKYDAFGRVVYTGFYTGTPSTAAGRATFQGQVDTTVDFHEKKATVSTIDQVSVPYTNVTLPKTAIKILGVNYYDDYSFAGAPAAIETIEAEEVITQVKGLPTGAWTRVITTANEAQGTLSYMLYDYKERVLRSYKTNTLGGYTQVDTKYNFRGLPTKTLTSHKYKNGVDPTTIEQRHYYDKAERLLYQTHKIGNADPVVLFENVYDELGRIKQKRIGGRERLQVIIQPREAVQNANPVFLDNPIRTSFLQEINYTYNIRGWLTQVNSTSNLEAGDFGKKALFAMKLNYNTLDSEGISGVKKLYNGNIAEQTWKTAQDNVLRRYSYAYDKVNRLKAGTYQEPGGITPIIGLYDETMNYDANGNITSLNRKGRSVNTAIALDLDQLIYSYEGNILQKVVDSSNNTDGFKQGSTADKHYDYDSFGNLKVDRNKGITTMKYNHLNLPTEVVFAAGKITYLYTATGEKVQKKVTQGSTTVVTDYIDGFQYVNGVLSFFPTAEGYFNAETSSYVYQYRDHLGNVRLSYSDADKNDKIDVGEIIEETNYYPFGLAHQGYNEKNNTIGEKYKYQYNDREWQHELGLNITAMDFRMYDNALGRFYGIDKLTEAIPGITPFHFGYNNPIMMSDPSGLLSQGFLQGLWNNSSSTGWNTWTNQGDDFFNDFGNIGVNSTTGKSTFYESLPNITISSSFSSSQRGILIQDHVYKNASGYQYFRDGLRETQLDNLQSGLDIIGMVPIIGEPIDLINAGISYGRGRYVEGSLSLAATIPFIGVGATTAKIATKTGVQYTKSSLAFGREIHAGYKVAEHAPALGRFKEFTGIKGIRPDFVDFGTKTIYELKPFNPRGIRSGTKQLNNYKSLFEQNYGGTWKTVLDHY</sequence>
<evidence type="ECO:0000313" key="3">
    <source>
        <dbReference type="EMBL" id="QQU00937.1"/>
    </source>
</evidence>
<dbReference type="Pfam" id="PF20041">
    <property type="entry name" value="DUF6443"/>
    <property type="match status" value="1"/>
</dbReference>
<dbReference type="InterPro" id="IPR028902">
    <property type="entry name" value="Tox-REase-9_dom"/>
</dbReference>
<dbReference type="InterPro" id="IPR045619">
    <property type="entry name" value="DUF6443"/>
</dbReference>
<evidence type="ECO:0000259" key="2">
    <source>
        <dbReference type="Pfam" id="PF20041"/>
    </source>
</evidence>
<dbReference type="InterPro" id="IPR022385">
    <property type="entry name" value="Rhs_assc_core"/>
</dbReference>
<dbReference type="EMBL" id="CP068108">
    <property type="protein sequence ID" value="QQU00937.1"/>
    <property type="molecule type" value="Genomic_DNA"/>
</dbReference>
<dbReference type="CDD" id="cd20745">
    <property type="entry name" value="FIX_RhsA_AHH_HNH-like"/>
    <property type="match status" value="1"/>
</dbReference>
<accession>A0A9Q6Z6K9</accession>
<dbReference type="Gene3D" id="2.180.10.10">
    <property type="entry name" value="RHS repeat-associated core"/>
    <property type="match status" value="1"/>
</dbReference>
<evidence type="ECO:0000313" key="4">
    <source>
        <dbReference type="Proteomes" id="UP000596202"/>
    </source>
</evidence>
<gene>
    <name evidence="3" type="ORF">I6I88_04065</name>
</gene>
<proteinExistence type="predicted"/>
<feature type="domain" description="DUF6443" evidence="2">
    <location>
        <begin position="28"/>
        <end position="181"/>
    </location>
</feature>
<name>A0A9Q6Z6K9_MYROD</name>
<dbReference type="OrthoDB" id="2972467at2"/>